<dbReference type="NCBIfam" id="TIGR00010">
    <property type="entry name" value="YchF/TatD family DNA exonuclease"/>
    <property type="match status" value="1"/>
</dbReference>
<feature type="binding site" evidence="3">
    <location>
        <position position="183"/>
    </location>
    <ligand>
        <name>a divalent metal cation</name>
        <dbReference type="ChEBI" id="CHEBI:60240"/>
        <label>2</label>
    </ligand>
</feature>
<dbReference type="InterPro" id="IPR015991">
    <property type="entry name" value="TatD/YcfH-like"/>
</dbReference>
<dbReference type="Pfam" id="PF01026">
    <property type="entry name" value="TatD_DNase"/>
    <property type="match status" value="1"/>
</dbReference>
<protein>
    <recommendedName>
        <fullName evidence="6">Hydrolase TatD</fullName>
    </recommendedName>
</protein>
<dbReference type="GO" id="GO:0004536">
    <property type="term" value="F:DNA nuclease activity"/>
    <property type="evidence" value="ECO:0007669"/>
    <property type="project" value="InterPro"/>
</dbReference>
<reference evidence="4 5" key="1">
    <citation type="journal article" date="2016" name="Nat. Commun.">
        <title>Thousands of microbial genomes shed light on interconnected biogeochemical processes in an aquifer system.</title>
        <authorList>
            <person name="Anantharaman K."/>
            <person name="Brown C.T."/>
            <person name="Hug L.A."/>
            <person name="Sharon I."/>
            <person name="Castelle C.J."/>
            <person name="Probst A.J."/>
            <person name="Thomas B.C."/>
            <person name="Singh A."/>
            <person name="Wilkins M.J."/>
            <person name="Karaoz U."/>
            <person name="Brodie E.L."/>
            <person name="Williams K.H."/>
            <person name="Hubbard S.S."/>
            <person name="Banfield J.F."/>
        </authorList>
    </citation>
    <scope>NUCLEOTIDE SEQUENCE [LARGE SCALE GENOMIC DNA]</scope>
</reference>
<evidence type="ECO:0000256" key="3">
    <source>
        <dbReference type="PIRSR" id="PIRSR005902-1"/>
    </source>
</evidence>
<feature type="binding site" evidence="3">
    <location>
        <position position="8"/>
    </location>
    <ligand>
        <name>a divalent metal cation</name>
        <dbReference type="ChEBI" id="CHEBI:60240"/>
        <label>1</label>
    </ligand>
</feature>
<dbReference type="Gene3D" id="3.20.20.140">
    <property type="entry name" value="Metal-dependent hydrolases"/>
    <property type="match status" value="1"/>
</dbReference>
<dbReference type="EMBL" id="MHIM01000009">
    <property type="protein sequence ID" value="OGY52945.1"/>
    <property type="molecule type" value="Genomic_DNA"/>
</dbReference>
<feature type="binding site" evidence="3">
    <location>
        <position position="153"/>
    </location>
    <ligand>
        <name>a divalent metal cation</name>
        <dbReference type="ChEBI" id="CHEBI:60240"/>
        <label>2</label>
    </ligand>
</feature>
<dbReference type="PROSITE" id="PS01137">
    <property type="entry name" value="TATD_1"/>
    <property type="match status" value="1"/>
</dbReference>
<dbReference type="PANTHER" id="PTHR46124">
    <property type="entry name" value="D-AMINOACYL-TRNA DEACYLASE"/>
    <property type="match status" value="1"/>
</dbReference>
<feature type="binding site" evidence="3">
    <location>
        <position position="234"/>
    </location>
    <ligand>
        <name>a divalent metal cation</name>
        <dbReference type="ChEBI" id="CHEBI:60240"/>
        <label>1</label>
    </ligand>
</feature>
<feature type="binding site" evidence="3">
    <location>
        <position position="6"/>
    </location>
    <ligand>
        <name>a divalent metal cation</name>
        <dbReference type="ChEBI" id="CHEBI:60240"/>
        <label>1</label>
    </ligand>
</feature>
<dbReference type="InterPro" id="IPR001130">
    <property type="entry name" value="TatD-like"/>
</dbReference>
<proteinExistence type="predicted"/>
<evidence type="ECO:0000256" key="2">
    <source>
        <dbReference type="ARBA" id="ARBA00022801"/>
    </source>
</evidence>
<dbReference type="PIRSF" id="PIRSF005902">
    <property type="entry name" value="DNase_TatD"/>
    <property type="match status" value="1"/>
</dbReference>
<dbReference type="AlphaFoldDB" id="A0A1G1YKR7"/>
<evidence type="ECO:0000313" key="5">
    <source>
        <dbReference type="Proteomes" id="UP000177376"/>
    </source>
</evidence>
<sequence>MLIDSHCHINFSAYKNDAQAVIGRALASDTWLINIGSQYSTSVRTIKIAENYHQGVYAVVGLHPIHLVDDITESVVIDGQKQGITTKREEFDYDKYKALAKSSTKVVGLGETGLDYFYFNEAVDTEAHKKIQRKVFTDFIKLGQELNLPLVIHARGSKNDHYGVYDDVLEILRATGVFFGVAHCFGGNLRQAQEFIKLGFYIGFTGLVTFKSQAEEVQSIVKELPLDKILIETDAPFLSPEPYRGQRNEPAYVKLVAQKVAELKNLPISEVSDATFNNAKNLFKF</sequence>
<evidence type="ECO:0000256" key="1">
    <source>
        <dbReference type="ARBA" id="ARBA00022723"/>
    </source>
</evidence>
<keyword evidence="2" id="KW-0378">Hydrolase</keyword>
<keyword evidence="1 3" id="KW-0479">Metal-binding</keyword>
<dbReference type="Proteomes" id="UP000177376">
    <property type="component" value="Unassembled WGS sequence"/>
</dbReference>
<feature type="binding site" evidence="3">
    <location>
        <position position="111"/>
    </location>
    <ligand>
        <name>a divalent metal cation</name>
        <dbReference type="ChEBI" id="CHEBI:60240"/>
        <label>1</label>
    </ligand>
</feature>
<dbReference type="FunFam" id="3.20.20.140:FF:000005">
    <property type="entry name" value="TatD family hydrolase"/>
    <property type="match status" value="1"/>
</dbReference>
<organism evidence="4 5">
    <name type="scientific">Candidatus Buchananbacteria bacterium RIFCSPLOWO2_01_FULL_39_33</name>
    <dbReference type="NCBI Taxonomy" id="1797543"/>
    <lineage>
        <taxon>Bacteria</taxon>
        <taxon>Candidatus Buchananiibacteriota</taxon>
    </lineage>
</organism>
<gene>
    <name evidence="4" type="ORF">A3A02_04370</name>
</gene>
<name>A0A1G1YKR7_9BACT</name>
<dbReference type="PANTHER" id="PTHR46124:SF2">
    <property type="entry name" value="D-AMINOACYL-TRNA DEACYLASE"/>
    <property type="match status" value="1"/>
</dbReference>
<dbReference type="InterPro" id="IPR032466">
    <property type="entry name" value="Metal_Hydrolase"/>
</dbReference>
<dbReference type="GO" id="GO:0046872">
    <property type="term" value="F:metal ion binding"/>
    <property type="evidence" value="ECO:0007669"/>
    <property type="project" value="UniProtKB-KW"/>
</dbReference>
<evidence type="ECO:0000313" key="4">
    <source>
        <dbReference type="EMBL" id="OGY52945.1"/>
    </source>
</evidence>
<dbReference type="GO" id="GO:0016788">
    <property type="term" value="F:hydrolase activity, acting on ester bonds"/>
    <property type="evidence" value="ECO:0007669"/>
    <property type="project" value="InterPro"/>
</dbReference>
<dbReference type="InterPro" id="IPR018228">
    <property type="entry name" value="DNase_TatD-rel_CS"/>
</dbReference>
<comment type="caution">
    <text evidence="4">The sequence shown here is derived from an EMBL/GenBank/DDBJ whole genome shotgun (WGS) entry which is preliminary data.</text>
</comment>
<dbReference type="CDD" id="cd01310">
    <property type="entry name" value="TatD_DNAse"/>
    <property type="match status" value="1"/>
</dbReference>
<accession>A0A1G1YKR7</accession>
<evidence type="ECO:0008006" key="6">
    <source>
        <dbReference type="Google" id="ProtNLM"/>
    </source>
</evidence>
<dbReference type="SUPFAM" id="SSF51556">
    <property type="entry name" value="Metallo-dependent hydrolases"/>
    <property type="match status" value="1"/>
</dbReference>